<evidence type="ECO:0000313" key="2">
    <source>
        <dbReference type="EMBL" id="OGF18396.1"/>
    </source>
</evidence>
<dbReference type="Proteomes" id="UP000177691">
    <property type="component" value="Unassembled WGS sequence"/>
</dbReference>
<gene>
    <name evidence="2" type="ORF">A3D54_00070</name>
</gene>
<protein>
    <submittedName>
        <fullName evidence="2">Uncharacterized protein</fullName>
    </submittedName>
</protein>
<organism evidence="2 3">
    <name type="scientific">Candidatus Falkowbacteria bacterium RIFCSPHIGHO2_02_FULL_45_15</name>
    <dbReference type="NCBI Taxonomy" id="1797987"/>
    <lineage>
        <taxon>Bacteria</taxon>
        <taxon>Candidatus Falkowiibacteriota</taxon>
    </lineage>
</organism>
<name>A0A1F5RVF5_9BACT</name>
<comment type="caution">
    <text evidence="2">The sequence shown here is derived from an EMBL/GenBank/DDBJ whole genome shotgun (WGS) entry which is preliminary data.</text>
</comment>
<sequence length="194" mass="22612">MHNQLDRIINLVRKTGDRLVVLDRDNLRKSYVVMDIKEYERLVNCCGLGDWKEDESEAGEDEEDYEGYGDKLWREDEDGEDEDWDFKAEDIFKDQDDEFDNLPDGGEFDFGEPPLVKAADERQPEAKDDFVPIGDIFNEVDNNWEYGTIKQNLKESKKNGGQRRGKWEIAPEIKKTAPADTAAEEDDRYYLETI</sequence>
<evidence type="ECO:0000313" key="3">
    <source>
        <dbReference type="Proteomes" id="UP000177691"/>
    </source>
</evidence>
<accession>A0A1F5RVF5</accession>
<reference evidence="2 3" key="1">
    <citation type="journal article" date="2016" name="Nat. Commun.">
        <title>Thousands of microbial genomes shed light on interconnected biogeochemical processes in an aquifer system.</title>
        <authorList>
            <person name="Anantharaman K."/>
            <person name="Brown C.T."/>
            <person name="Hug L.A."/>
            <person name="Sharon I."/>
            <person name="Castelle C.J."/>
            <person name="Probst A.J."/>
            <person name="Thomas B.C."/>
            <person name="Singh A."/>
            <person name="Wilkins M.J."/>
            <person name="Karaoz U."/>
            <person name="Brodie E.L."/>
            <person name="Williams K.H."/>
            <person name="Hubbard S.S."/>
            <person name="Banfield J.F."/>
        </authorList>
    </citation>
    <scope>NUCLEOTIDE SEQUENCE [LARGE SCALE GENOMIC DNA]</scope>
</reference>
<dbReference type="AlphaFoldDB" id="A0A1F5RVF5"/>
<proteinExistence type="predicted"/>
<dbReference type="EMBL" id="MFFU01000047">
    <property type="protein sequence ID" value="OGF18396.1"/>
    <property type="molecule type" value="Genomic_DNA"/>
</dbReference>
<feature type="compositionally biased region" description="Acidic residues" evidence="1">
    <location>
        <begin position="53"/>
        <end position="67"/>
    </location>
</feature>
<feature type="region of interest" description="Disordered" evidence="1">
    <location>
        <begin position="53"/>
        <end position="80"/>
    </location>
</feature>
<evidence type="ECO:0000256" key="1">
    <source>
        <dbReference type="SAM" id="MobiDB-lite"/>
    </source>
</evidence>